<dbReference type="PANTHER" id="PTHR12149">
    <property type="entry name" value="FRUCTOSAMINE 3 KINASE-RELATED PROTEIN"/>
    <property type="match status" value="1"/>
</dbReference>
<gene>
    <name evidence="2" type="ORF">GCM10009721_00260</name>
</gene>
<proteinExistence type="inferred from homology"/>
<sequence>MDAVSSEPTAHHRKTWSIAPAGFFEAEAAGLRWLAEPQHHGGARVVEVLDVGADHIDLTRLQSSRPTTQAAEALGRGLAVTHGAGAPAFGSPAAGWTGDAWIGRQPQTNDPTGSWGLFYAEQRVRPFVRRALDRGHLDAAGARVVDRVCDRLAAGDFDDDRPPARIHGDLWSGNVLFTPDGAVLIDPAAHGGHGLTDLAMLALFGCPGLGRLEGAYAEAAGLADGWRDLIPLHQLHPLATHASSHGPAYAAPLVEAALAFS</sequence>
<dbReference type="Gene3D" id="3.30.200.20">
    <property type="entry name" value="Phosphorylase Kinase, domain 1"/>
    <property type="match status" value="1"/>
</dbReference>
<evidence type="ECO:0000313" key="3">
    <source>
        <dbReference type="Proteomes" id="UP000623461"/>
    </source>
</evidence>
<dbReference type="PIRSF" id="PIRSF006221">
    <property type="entry name" value="Ketosamine-3-kinase"/>
    <property type="match status" value="1"/>
</dbReference>
<evidence type="ECO:0000256" key="1">
    <source>
        <dbReference type="PIRNR" id="PIRNR006221"/>
    </source>
</evidence>
<dbReference type="SUPFAM" id="SSF56112">
    <property type="entry name" value="Protein kinase-like (PK-like)"/>
    <property type="match status" value="1"/>
</dbReference>
<dbReference type="EMBL" id="BMNZ01000001">
    <property type="protein sequence ID" value="GGM79737.1"/>
    <property type="molecule type" value="Genomic_DNA"/>
</dbReference>
<dbReference type="GO" id="GO:0016301">
    <property type="term" value="F:kinase activity"/>
    <property type="evidence" value="ECO:0007669"/>
    <property type="project" value="UniProtKB-KW"/>
</dbReference>
<evidence type="ECO:0000313" key="2">
    <source>
        <dbReference type="EMBL" id="GGM79737.1"/>
    </source>
</evidence>
<dbReference type="PANTHER" id="PTHR12149:SF8">
    <property type="entry name" value="PROTEIN-RIBULOSAMINE 3-KINASE"/>
    <property type="match status" value="1"/>
</dbReference>
<dbReference type="InterPro" id="IPR011009">
    <property type="entry name" value="Kinase-like_dom_sf"/>
</dbReference>
<keyword evidence="3" id="KW-1185">Reference proteome</keyword>
<reference evidence="3" key="1">
    <citation type="journal article" date="2019" name="Int. J. Syst. Evol. Microbiol.">
        <title>The Global Catalogue of Microorganisms (GCM) 10K type strain sequencing project: providing services to taxonomists for standard genome sequencing and annotation.</title>
        <authorList>
            <consortium name="The Broad Institute Genomics Platform"/>
            <consortium name="The Broad Institute Genome Sequencing Center for Infectious Disease"/>
            <person name="Wu L."/>
            <person name="Ma J."/>
        </authorList>
    </citation>
    <scope>NUCLEOTIDE SEQUENCE [LARGE SCALE GENOMIC DNA]</scope>
    <source>
        <strain evidence="3">JCM 1365</strain>
    </source>
</reference>
<keyword evidence="1" id="KW-0808">Transferase</keyword>
<dbReference type="Gene3D" id="1.10.510.10">
    <property type="entry name" value="Transferase(Phosphotransferase) domain 1"/>
    <property type="match status" value="1"/>
</dbReference>
<comment type="caution">
    <text evidence="2">The sequence shown here is derived from an EMBL/GenBank/DDBJ whole genome shotgun (WGS) entry which is preliminary data.</text>
</comment>
<organism evidence="2 3">
    <name type="scientific">Terrabacter tumescens</name>
    <dbReference type="NCBI Taxonomy" id="60443"/>
    <lineage>
        <taxon>Bacteria</taxon>
        <taxon>Bacillati</taxon>
        <taxon>Actinomycetota</taxon>
        <taxon>Actinomycetes</taxon>
        <taxon>Micrococcales</taxon>
        <taxon>Intrasporangiaceae</taxon>
        <taxon>Terrabacter</taxon>
    </lineage>
</organism>
<dbReference type="Proteomes" id="UP000623461">
    <property type="component" value="Unassembled WGS sequence"/>
</dbReference>
<dbReference type="Gene3D" id="1.20.1270.240">
    <property type="match status" value="1"/>
</dbReference>
<protein>
    <submittedName>
        <fullName evidence="2">Fructosamine kinase</fullName>
    </submittedName>
</protein>
<dbReference type="Pfam" id="PF03881">
    <property type="entry name" value="Fructosamin_kin"/>
    <property type="match status" value="1"/>
</dbReference>
<name>A0ABQ2HGY0_9MICO</name>
<keyword evidence="1 2" id="KW-0418">Kinase</keyword>
<accession>A0ABQ2HGY0</accession>
<comment type="similarity">
    <text evidence="1">Belongs to the fructosamine kinase family.</text>
</comment>
<dbReference type="InterPro" id="IPR016477">
    <property type="entry name" value="Fructo-/Ketosamine-3-kinase"/>
</dbReference>